<reference evidence="2 3" key="1">
    <citation type="submission" date="2015-10" db="EMBL/GenBank/DDBJ databases">
        <title>Genome analyses suggest a sexual origin of heterokaryosis in a supposedly ancient asexual fungus.</title>
        <authorList>
            <person name="Ropars J."/>
            <person name="Sedzielewska K."/>
            <person name="Noel J."/>
            <person name="Charron P."/>
            <person name="Farinelli L."/>
            <person name="Marton T."/>
            <person name="Kruger M."/>
            <person name="Pelin A."/>
            <person name="Brachmann A."/>
            <person name="Corradi N."/>
        </authorList>
    </citation>
    <scope>NUCLEOTIDE SEQUENCE [LARGE SCALE GENOMIC DNA]</scope>
    <source>
        <strain evidence="2 3">A4</strain>
    </source>
</reference>
<evidence type="ECO:0000313" key="3">
    <source>
        <dbReference type="Proteomes" id="UP000234323"/>
    </source>
</evidence>
<evidence type="ECO:0000256" key="1">
    <source>
        <dbReference type="SAM" id="MobiDB-lite"/>
    </source>
</evidence>
<keyword evidence="3" id="KW-1185">Reference proteome</keyword>
<dbReference type="EMBL" id="LLXI01002404">
    <property type="protein sequence ID" value="PKY57038.1"/>
    <property type="molecule type" value="Genomic_DNA"/>
</dbReference>
<dbReference type="AlphaFoldDB" id="A0A2I1HDT0"/>
<feature type="compositionally biased region" description="Basic residues" evidence="1">
    <location>
        <begin position="1"/>
        <end position="12"/>
    </location>
</feature>
<feature type="compositionally biased region" description="Polar residues" evidence="1">
    <location>
        <begin position="211"/>
        <end position="231"/>
    </location>
</feature>
<feature type="non-terminal residue" evidence="2">
    <location>
        <position position="1"/>
    </location>
</feature>
<gene>
    <name evidence="2" type="ORF">RhiirA4_477812</name>
</gene>
<protein>
    <submittedName>
        <fullName evidence="2">Uncharacterized protein</fullName>
    </submittedName>
</protein>
<feature type="region of interest" description="Disordered" evidence="1">
    <location>
        <begin position="1"/>
        <end position="71"/>
    </location>
</feature>
<feature type="compositionally biased region" description="Low complexity" evidence="1">
    <location>
        <begin position="26"/>
        <end position="40"/>
    </location>
</feature>
<evidence type="ECO:0000313" key="2">
    <source>
        <dbReference type="EMBL" id="PKY57038.1"/>
    </source>
</evidence>
<sequence length="237" mass="26101">RSSSRSRSRSRNTRPNSSKTGPNIGTQQSASRTPASSSSSKPVQPRYQQSQPAGRPNVTPHVQQTGPTVTPEEVAVLRQQIVELSKTIRLMDERIDWFSAQLESHEYRIAELENSVYPDANPHSSVATKLPPQRSMIMQISPDTSFSYDPPANVLSSRHVPFPTSEVLQPRRPQTVSQPINFHKELDNLTSTQELIHGQLGSIMSKLDGLSSPTSDTEPLPTNHSNSTPDGQSGGWD</sequence>
<accession>A0A2I1HDT0</accession>
<proteinExistence type="predicted"/>
<feature type="region of interest" description="Disordered" evidence="1">
    <location>
        <begin position="205"/>
        <end position="237"/>
    </location>
</feature>
<comment type="caution">
    <text evidence="2">The sequence shown here is derived from an EMBL/GenBank/DDBJ whole genome shotgun (WGS) entry which is preliminary data.</text>
</comment>
<organism evidence="2 3">
    <name type="scientific">Rhizophagus irregularis</name>
    <dbReference type="NCBI Taxonomy" id="588596"/>
    <lineage>
        <taxon>Eukaryota</taxon>
        <taxon>Fungi</taxon>
        <taxon>Fungi incertae sedis</taxon>
        <taxon>Mucoromycota</taxon>
        <taxon>Glomeromycotina</taxon>
        <taxon>Glomeromycetes</taxon>
        <taxon>Glomerales</taxon>
        <taxon>Glomeraceae</taxon>
        <taxon>Rhizophagus</taxon>
    </lineage>
</organism>
<name>A0A2I1HDT0_9GLOM</name>
<dbReference type="Proteomes" id="UP000234323">
    <property type="component" value="Unassembled WGS sequence"/>
</dbReference>